<evidence type="ECO:0000313" key="3">
    <source>
        <dbReference type="Proteomes" id="UP000448575"/>
    </source>
</evidence>
<feature type="signal peptide" evidence="1">
    <location>
        <begin position="1"/>
        <end position="19"/>
    </location>
</feature>
<dbReference type="AlphaFoldDB" id="A0A6N9HEC6"/>
<evidence type="ECO:0008006" key="4">
    <source>
        <dbReference type="Google" id="ProtNLM"/>
    </source>
</evidence>
<evidence type="ECO:0000313" key="2">
    <source>
        <dbReference type="EMBL" id="MYN01770.1"/>
    </source>
</evidence>
<proteinExistence type="predicted"/>
<feature type="chain" id="PRO_5026784260" description="DUF3617 family protein" evidence="1">
    <location>
        <begin position="20"/>
        <end position="132"/>
    </location>
</feature>
<organism evidence="2 3">
    <name type="scientific">Pseudoduganella guangdongensis</name>
    <dbReference type="NCBI Taxonomy" id="2692179"/>
    <lineage>
        <taxon>Bacteria</taxon>
        <taxon>Pseudomonadati</taxon>
        <taxon>Pseudomonadota</taxon>
        <taxon>Betaproteobacteria</taxon>
        <taxon>Burkholderiales</taxon>
        <taxon>Oxalobacteraceae</taxon>
        <taxon>Telluria group</taxon>
        <taxon>Pseudoduganella</taxon>
    </lineage>
</organism>
<dbReference type="EMBL" id="WWCJ01000004">
    <property type="protein sequence ID" value="MYN01770.1"/>
    <property type="molecule type" value="Genomic_DNA"/>
</dbReference>
<accession>A0A6N9HEC6</accession>
<keyword evidence="1" id="KW-0732">Signal</keyword>
<sequence length="132" mass="14446">MLKCLLGAALTLAAMNASACTFSWHTYGENAIRNKLDDKIGAHVPDLYCKKFNKNHQIVIQFNAYTLNNMCVGHAIASIRKRGTETLQVNTRNAVVTDTNCRTSGGANELAAQASLNALDDLMSELDSWKVK</sequence>
<gene>
    <name evidence="2" type="ORF">GTP41_06620</name>
</gene>
<keyword evidence="3" id="KW-1185">Reference proteome</keyword>
<evidence type="ECO:0000256" key="1">
    <source>
        <dbReference type="SAM" id="SignalP"/>
    </source>
</evidence>
<dbReference type="Proteomes" id="UP000448575">
    <property type="component" value="Unassembled WGS sequence"/>
</dbReference>
<dbReference type="RefSeq" id="WP_161024778.1">
    <property type="nucleotide sequence ID" value="NZ_WWCJ01000004.1"/>
</dbReference>
<protein>
    <recommendedName>
        <fullName evidence="4">DUF3617 family protein</fullName>
    </recommendedName>
</protein>
<comment type="caution">
    <text evidence="2">The sequence shown here is derived from an EMBL/GenBank/DDBJ whole genome shotgun (WGS) entry which is preliminary data.</text>
</comment>
<name>A0A6N9HEC6_9BURK</name>
<reference evidence="2 3" key="1">
    <citation type="submission" date="2019-12" db="EMBL/GenBank/DDBJ databases">
        <title>Novel species isolated from a subtropical stream in China.</title>
        <authorList>
            <person name="Lu H."/>
        </authorList>
    </citation>
    <scope>NUCLEOTIDE SEQUENCE [LARGE SCALE GENOMIC DNA]</scope>
    <source>
        <strain evidence="2 3">DS3</strain>
    </source>
</reference>